<dbReference type="PANTHER" id="PTHR21660">
    <property type="entry name" value="THIOESTERASE SUPERFAMILY MEMBER-RELATED"/>
    <property type="match status" value="1"/>
</dbReference>
<dbReference type="PANTHER" id="PTHR21660:SF1">
    <property type="entry name" value="ACYL-COENZYME A THIOESTERASE 13"/>
    <property type="match status" value="1"/>
</dbReference>
<dbReference type="EMBL" id="JAAQHG020000051">
    <property type="protein sequence ID" value="KAL1582407.1"/>
    <property type="molecule type" value="Genomic_DNA"/>
</dbReference>
<dbReference type="Proteomes" id="UP000803884">
    <property type="component" value="Unassembled WGS sequence"/>
</dbReference>
<dbReference type="AlphaFoldDB" id="A0AB34KEF5"/>
<dbReference type="InterPro" id="IPR029069">
    <property type="entry name" value="HotDog_dom_sf"/>
</dbReference>
<evidence type="ECO:0000256" key="1">
    <source>
        <dbReference type="ARBA" id="ARBA00008324"/>
    </source>
</evidence>
<organism evidence="4 5">
    <name type="scientific">Cladosporium halotolerans</name>
    <dbReference type="NCBI Taxonomy" id="1052096"/>
    <lineage>
        <taxon>Eukaryota</taxon>
        <taxon>Fungi</taxon>
        <taxon>Dikarya</taxon>
        <taxon>Ascomycota</taxon>
        <taxon>Pezizomycotina</taxon>
        <taxon>Dothideomycetes</taxon>
        <taxon>Dothideomycetidae</taxon>
        <taxon>Cladosporiales</taxon>
        <taxon>Cladosporiaceae</taxon>
        <taxon>Cladosporium</taxon>
    </lineage>
</organism>
<dbReference type="RefSeq" id="XP_069225514.1">
    <property type="nucleotide sequence ID" value="XM_069377546.1"/>
</dbReference>
<evidence type="ECO:0000313" key="4">
    <source>
        <dbReference type="EMBL" id="KAL1582407.1"/>
    </source>
</evidence>
<sequence>METEADKAAAEKMRKFSDTYAASMPPDNIDGSFVRQAVLTSVTAETDTTNAKSTYTIAVPPLLSNNRVTKNMHGGAIATFFDMATSMAVLGCRNAGTDSGVTRNLNVTYLRPPVEGETILMESEILQLTKRLVTVRGVMKRASDGTVLAICQHDKYRSGRPPPYMAKI</sequence>
<dbReference type="CDD" id="cd03443">
    <property type="entry name" value="PaaI_thioesterase"/>
    <property type="match status" value="1"/>
</dbReference>
<dbReference type="SUPFAM" id="SSF54637">
    <property type="entry name" value="Thioesterase/thiol ester dehydrase-isomerase"/>
    <property type="match status" value="1"/>
</dbReference>
<comment type="caution">
    <text evidence="4">The sequence shown here is derived from an EMBL/GenBank/DDBJ whole genome shotgun (WGS) entry which is preliminary data.</text>
</comment>
<dbReference type="InterPro" id="IPR006683">
    <property type="entry name" value="Thioestr_dom"/>
</dbReference>
<evidence type="ECO:0000313" key="5">
    <source>
        <dbReference type="Proteomes" id="UP000803884"/>
    </source>
</evidence>
<comment type="similarity">
    <text evidence="1">Belongs to the thioesterase PaaI family.</text>
</comment>
<evidence type="ECO:0000256" key="2">
    <source>
        <dbReference type="ARBA" id="ARBA00022801"/>
    </source>
</evidence>
<evidence type="ECO:0000259" key="3">
    <source>
        <dbReference type="Pfam" id="PF03061"/>
    </source>
</evidence>
<accession>A0AB34KEF5</accession>
<keyword evidence="2" id="KW-0378">Hydrolase</keyword>
<feature type="domain" description="Thioesterase" evidence="3">
    <location>
        <begin position="71"/>
        <end position="146"/>
    </location>
</feature>
<dbReference type="InterPro" id="IPR039298">
    <property type="entry name" value="ACOT13"/>
</dbReference>
<reference evidence="4 5" key="1">
    <citation type="journal article" date="2020" name="Microbiol. Resour. Announc.">
        <title>Draft Genome Sequence of a Cladosporium Species Isolated from the Mesophotic Ascidian Didemnum maculosum.</title>
        <authorList>
            <person name="Gioti A."/>
            <person name="Siaperas R."/>
            <person name="Nikolaivits E."/>
            <person name="Le Goff G."/>
            <person name="Ouazzani J."/>
            <person name="Kotoulas G."/>
            <person name="Topakas E."/>
        </authorList>
    </citation>
    <scope>NUCLEOTIDE SEQUENCE [LARGE SCALE GENOMIC DNA]</scope>
    <source>
        <strain evidence="4 5">TM138-S3</strain>
    </source>
</reference>
<protein>
    <recommendedName>
        <fullName evidence="3">Thioesterase domain-containing protein</fullName>
    </recommendedName>
</protein>
<dbReference type="Gene3D" id="3.10.129.10">
    <property type="entry name" value="Hotdog Thioesterase"/>
    <property type="match status" value="1"/>
</dbReference>
<dbReference type="GO" id="GO:0047617">
    <property type="term" value="F:fatty acyl-CoA hydrolase activity"/>
    <property type="evidence" value="ECO:0007669"/>
    <property type="project" value="InterPro"/>
</dbReference>
<dbReference type="Pfam" id="PF03061">
    <property type="entry name" value="4HBT"/>
    <property type="match status" value="1"/>
</dbReference>
<dbReference type="GeneID" id="96010384"/>
<keyword evidence="5" id="KW-1185">Reference proteome</keyword>
<name>A0AB34KEF5_9PEZI</name>
<gene>
    <name evidence="4" type="ORF">WHR41_08942</name>
</gene>
<proteinExistence type="inferred from homology"/>